<dbReference type="InterPro" id="IPR012347">
    <property type="entry name" value="Ferritin-like"/>
</dbReference>
<dbReference type="GO" id="GO:0005829">
    <property type="term" value="C:cytosol"/>
    <property type="evidence" value="ECO:0007669"/>
    <property type="project" value="TreeGrafter"/>
</dbReference>
<dbReference type="PANTHER" id="PTHR11431:SF127">
    <property type="entry name" value="BACTERIAL NON-HEME FERRITIN"/>
    <property type="match status" value="1"/>
</dbReference>
<comment type="subcellular location">
    <subcellularLocation>
        <location evidence="7">Cytoplasm</location>
    </subcellularLocation>
</comment>
<dbReference type="EMBL" id="CP042913">
    <property type="protein sequence ID" value="QEG33692.1"/>
    <property type="molecule type" value="Genomic_DNA"/>
</dbReference>
<keyword evidence="3 6" id="KW-0479">Metal-binding</keyword>
<reference evidence="9 10" key="1">
    <citation type="submission" date="2019-08" db="EMBL/GenBank/DDBJ databases">
        <title>Deep-cultivation of Planctomycetes and their phenomic and genomic characterization uncovers novel biology.</title>
        <authorList>
            <person name="Wiegand S."/>
            <person name="Jogler M."/>
            <person name="Boedeker C."/>
            <person name="Pinto D."/>
            <person name="Vollmers J."/>
            <person name="Rivas-Marin E."/>
            <person name="Kohn T."/>
            <person name="Peeters S.H."/>
            <person name="Heuer A."/>
            <person name="Rast P."/>
            <person name="Oberbeckmann S."/>
            <person name="Bunk B."/>
            <person name="Jeske O."/>
            <person name="Meyerdierks A."/>
            <person name="Storesund J.E."/>
            <person name="Kallscheuer N."/>
            <person name="Luecker S."/>
            <person name="Lage O.M."/>
            <person name="Pohl T."/>
            <person name="Merkel B.J."/>
            <person name="Hornburger P."/>
            <person name="Mueller R.-W."/>
            <person name="Bruemmer F."/>
            <person name="Labrenz M."/>
            <person name="Spormann A.M."/>
            <person name="Op den Camp H."/>
            <person name="Overmann J."/>
            <person name="Amann R."/>
            <person name="Jetten M.S.M."/>
            <person name="Mascher T."/>
            <person name="Medema M.H."/>
            <person name="Devos D.P."/>
            <person name="Kaster A.-K."/>
            <person name="Ovreas L."/>
            <person name="Rohde M."/>
            <person name="Galperin M.Y."/>
            <person name="Jogler C."/>
        </authorList>
    </citation>
    <scope>NUCLEOTIDE SEQUENCE [LARGE SCALE GENOMIC DNA]</scope>
    <source>
        <strain evidence="9 10">Pr1d</strain>
    </source>
</reference>
<dbReference type="CDD" id="cd01055">
    <property type="entry name" value="Nonheme_Ferritin"/>
    <property type="match status" value="1"/>
</dbReference>
<dbReference type="Proteomes" id="UP000323917">
    <property type="component" value="Chromosome"/>
</dbReference>
<dbReference type="KEGG" id="bgok:Pr1d_09560"/>
<dbReference type="FunFam" id="1.20.1260.10:FF:000001">
    <property type="entry name" value="Non-heme ferritin"/>
    <property type="match status" value="1"/>
</dbReference>
<sequence length="168" mass="19251">MLAQVMQDAINAQINNELFSSYSYLSMSAWCEYNQFMGCAHWMKIQSEEERTHALKLQNFLLARNAKVLLKPIAQPEVDFESVVEVFEKALAQEEKVTGQIDNLYELAFQEKAFAALVELEWFITEQVEEEKTAREVVHKFNMVKDDPASLLDLDRELGARESEPAGA</sequence>
<dbReference type="GO" id="GO:0006826">
    <property type="term" value="P:iron ion transport"/>
    <property type="evidence" value="ECO:0007669"/>
    <property type="project" value="InterPro"/>
</dbReference>
<dbReference type="AlphaFoldDB" id="A0A5B9Q8D1"/>
<keyword evidence="7" id="KW-0963">Cytoplasm</keyword>
<dbReference type="InterPro" id="IPR041719">
    <property type="entry name" value="Ferritin_prok"/>
</dbReference>
<evidence type="ECO:0000256" key="5">
    <source>
        <dbReference type="ARBA" id="ARBA00023004"/>
    </source>
</evidence>
<name>A0A5B9Q8D1_9BACT</name>
<dbReference type="InterPro" id="IPR009078">
    <property type="entry name" value="Ferritin-like_SF"/>
</dbReference>
<keyword evidence="5 6" id="KW-0408">Iron</keyword>
<evidence type="ECO:0000313" key="9">
    <source>
        <dbReference type="EMBL" id="QEG33692.1"/>
    </source>
</evidence>
<comment type="catalytic activity">
    <reaction evidence="7">
        <text>4 Fe(2+) + O2 + 6 H2O = 4 iron(III) oxide-hydroxide + 12 H(+)</text>
        <dbReference type="Rhea" id="RHEA:11972"/>
        <dbReference type="ChEBI" id="CHEBI:15377"/>
        <dbReference type="ChEBI" id="CHEBI:15378"/>
        <dbReference type="ChEBI" id="CHEBI:15379"/>
        <dbReference type="ChEBI" id="CHEBI:29033"/>
        <dbReference type="ChEBI" id="CHEBI:78619"/>
        <dbReference type="EC" id="1.16.3.2"/>
    </reaction>
</comment>
<feature type="domain" description="Ferritin-like diiron" evidence="8">
    <location>
        <begin position="1"/>
        <end position="145"/>
    </location>
</feature>
<dbReference type="PROSITE" id="PS50905">
    <property type="entry name" value="FERRITIN_LIKE"/>
    <property type="match status" value="1"/>
</dbReference>
<feature type="binding site" evidence="6">
    <location>
        <position position="17"/>
    </location>
    <ligand>
        <name>Fe cation</name>
        <dbReference type="ChEBI" id="CHEBI:24875"/>
        <label>1</label>
    </ligand>
</feature>
<dbReference type="InterPro" id="IPR009040">
    <property type="entry name" value="Ferritin-like_diiron"/>
</dbReference>
<dbReference type="RefSeq" id="WP_148072424.1">
    <property type="nucleotide sequence ID" value="NZ_CP042913.1"/>
</dbReference>
<evidence type="ECO:0000256" key="2">
    <source>
        <dbReference type="ARBA" id="ARBA00022434"/>
    </source>
</evidence>
<gene>
    <name evidence="9" type="primary">ftnA</name>
    <name evidence="9" type="ORF">Pr1d_09560</name>
</gene>
<evidence type="ECO:0000256" key="1">
    <source>
        <dbReference type="ARBA" id="ARBA00006950"/>
    </source>
</evidence>
<evidence type="ECO:0000256" key="4">
    <source>
        <dbReference type="ARBA" id="ARBA00023002"/>
    </source>
</evidence>
<comment type="similarity">
    <text evidence="1 7">Belongs to the ferritin family. Prokaryotic subfamily.</text>
</comment>
<dbReference type="InterPro" id="IPR008331">
    <property type="entry name" value="Ferritin_DPS_dom"/>
</dbReference>
<dbReference type="Pfam" id="PF00210">
    <property type="entry name" value="Ferritin"/>
    <property type="match status" value="1"/>
</dbReference>
<evidence type="ECO:0000256" key="7">
    <source>
        <dbReference type="RuleBase" id="RU361145"/>
    </source>
</evidence>
<dbReference type="PANTHER" id="PTHR11431">
    <property type="entry name" value="FERRITIN"/>
    <property type="match status" value="1"/>
</dbReference>
<accession>A0A5B9Q8D1</accession>
<keyword evidence="4 9" id="KW-0560">Oxidoreductase</keyword>
<dbReference type="EC" id="1.16.3.2" evidence="7"/>
<feature type="binding site" evidence="6">
    <location>
        <position position="127"/>
    </location>
    <ligand>
        <name>Fe cation</name>
        <dbReference type="ChEBI" id="CHEBI:24875"/>
        <label>1</label>
    </ligand>
</feature>
<evidence type="ECO:0000256" key="6">
    <source>
        <dbReference type="PIRSR" id="PIRSR601519-1"/>
    </source>
</evidence>
<dbReference type="OrthoDB" id="9801481at2"/>
<dbReference type="GO" id="GO:0006879">
    <property type="term" value="P:intracellular iron ion homeostasis"/>
    <property type="evidence" value="ECO:0007669"/>
    <property type="project" value="UniProtKB-KW"/>
</dbReference>
<comment type="function">
    <text evidence="7">Iron-storage protein.</text>
</comment>
<feature type="binding site" evidence="6">
    <location>
        <position position="50"/>
    </location>
    <ligand>
        <name>Fe cation</name>
        <dbReference type="ChEBI" id="CHEBI:24875"/>
        <label>1</label>
    </ligand>
</feature>
<organism evidence="9 10">
    <name type="scientific">Bythopirellula goksoeyrii</name>
    <dbReference type="NCBI Taxonomy" id="1400387"/>
    <lineage>
        <taxon>Bacteria</taxon>
        <taxon>Pseudomonadati</taxon>
        <taxon>Planctomycetota</taxon>
        <taxon>Planctomycetia</taxon>
        <taxon>Pirellulales</taxon>
        <taxon>Lacipirellulaceae</taxon>
        <taxon>Bythopirellula</taxon>
    </lineage>
</organism>
<evidence type="ECO:0000313" key="10">
    <source>
        <dbReference type="Proteomes" id="UP000323917"/>
    </source>
</evidence>
<dbReference type="GO" id="GO:0008199">
    <property type="term" value="F:ferric iron binding"/>
    <property type="evidence" value="ECO:0007669"/>
    <property type="project" value="InterPro"/>
</dbReference>
<evidence type="ECO:0000256" key="3">
    <source>
        <dbReference type="ARBA" id="ARBA00022723"/>
    </source>
</evidence>
<protein>
    <recommendedName>
        <fullName evidence="7">Ferritin</fullName>
        <ecNumber evidence="7">1.16.3.2</ecNumber>
    </recommendedName>
</protein>
<keyword evidence="10" id="KW-1185">Reference proteome</keyword>
<dbReference type="Gene3D" id="1.20.1260.10">
    <property type="match status" value="1"/>
</dbReference>
<keyword evidence="2 7" id="KW-0409">Iron storage</keyword>
<dbReference type="InterPro" id="IPR001519">
    <property type="entry name" value="Ferritin"/>
</dbReference>
<dbReference type="GO" id="GO:0008198">
    <property type="term" value="F:ferrous iron binding"/>
    <property type="evidence" value="ECO:0007669"/>
    <property type="project" value="TreeGrafter"/>
</dbReference>
<evidence type="ECO:0000259" key="8">
    <source>
        <dbReference type="PROSITE" id="PS50905"/>
    </source>
</evidence>
<proteinExistence type="inferred from homology"/>
<dbReference type="GO" id="GO:0004322">
    <property type="term" value="F:ferroxidase activity"/>
    <property type="evidence" value="ECO:0007669"/>
    <property type="project" value="TreeGrafter"/>
</dbReference>
<dbReference type="SUPFAM" id="SSF47240">
    <property type="entry name" value="Ferritin-like"/>
    <property type="match status" value="1"/>
</dbReference>
<feature type="binding site" evidence="6">
    <location>
        <position position="94"/>
    </location>
    <ligand>
        <name>Fe cation</name>
        <dbReference type="ChEBI" id="CHEBI:24875"/>
        <label>1</label>
    </ligand>
</feature>
<dbReference type="GO" id="GO:0042802">
    <property type="term" value="F:identical protein binding"/>
    <property type="evidence" value="ECO:0007669"/>
    <property type="project" value="UniProtKB-ARBA"/>
</dbReference>
<feature type="binding site" evidence="6">
    <location>
        <position position="53"/>
    </location>
    <ligand>
        <name>Fe cation</name>
        <dbReference type="ChEBI" id="CHEBI:24875"/>
        <label>1</label>
    </ligand>
</feature>